<gene>
    <name evidence="1" type="ORF">EPIR_1894</name>
</gene>
<name>V5Z7M6_9GAMM</name>
<dbReference type="AlphaFoldDB" id="V5Z7M6"/>
<proteinExistence type="predicted"/>
<dbReference type="STRING" id="1161919.EPIR_1894"/>
<evidence type="ECO:0000313" key="2">
    <source>
        <dbReference type="Proteomes" id="UP000018217"/>
    </source>
</evidence>
<sequence>MQCGKTLKTINIHNNLKIWKPFFNVKLPATQ</sequence>
<dbReference type="Proteomes" id="UP000018217">
    <property type="component" value="Unassembled WGS sequence"/>
</dbReference>
<organism evidence="1 2">
    <name type="scientific">Erwinia piriflorinigrans CFBP 5888</name>
    <dbReference type="NCBI Taxonomy" id="1161919"/>
    <lineage>
        <taxon>Bacteria</taxon>
        <taxon>Pseudomonadati</taxon>
        <taxon>Pseudomonadota</taxon>
        <taxon>Gammaproteobacteria</taxon>
        <taxon>Enterobacterales</taxon>
        <taxon>Erwiniaceae</taxon>
        <taxon>Erwinia</taxon>
    </lineage>
</organism>
<evidence type="ECO:0000313" key="1">
    <source>
        <dbReference type="EMBL" id="CCG87259.1"/>
    </source>
</evidence>
<dbReference type="EMBL" id="CAHS01000015">
    <property type="protein sequence ID" value="CCG87259.1"/>
    <property type="molecule type" value="Genomic_DNA"/>
</dbReference>
<accession>V5Z7M6</accession>
<keyword evidence="2" id="KW-1185">Reference proteome</keyword>
<reference evidence="1 2" key="1">
    <citation type="journal article" date="2013" name="Syst. Appl. Microbiol.">
        <title>Phylogenetic position and virulence apparatus of the pear flower necrosis pathogen Erwinia piriflorinigrans CFBP 5888T as assessed by comparative genomics.</title>
        <authorList>
            <person name="Smits T.H."/>
            <person name="Rezzonico F."/>
            <person name="Lopez M.M."/>
            <person name="Blom J."/>
            <person name="Goesmann A."/>
            <person name="Frey J.E."/>
            <person name="Duffy B."/>
        </authorList>
    </citation>
    <scope>NUCLEOTIDE SEQUENCE [LARGE SCALE GENOMIC DNA]</scope>
    <source>
        <strain evidence="2">CFBP5888</strain>
    </source>
</reference>
<protein>
    <submittedName>
        <fullName evidence="1">Uncharacterized protein</fullName>
    </submittedName>
</protein>
<comment type="caution">
    <text evidence="1">The sequence shown here is derived from an EMBL/GenBank/DDBJ whole genome shotgun (WGS) entry which is preliminary data.</text>
</comment>